<evidence type="ECO:0000313" key="3">
    <source>
        <dbReference type="EMBL" id="RFU85260.1"/>
    </source>
</evidence>
<evidence type="ECO:0000313" key="4">
    <source>
        <dbReference type="Proteomes" id="UP000263094"/>
    </source>
</evidence>
<feature type="domain" description="UPF0261" evidence="1">
    <location>
        <begin position="3"/>
        <end position="175"/>
    </location>
</feature>
<proteinExistence type="predicted"/>
<keyword evidence="4" id="KW-1185">Reference proteome</keyword>
<name>A0A372M3R3_9ACTN</name>
<feature type="domain" description="UPF0261" evidence="2">
    <location>
        <begin position="197"/>
        <end position="419"/>
    </location>
</feature>
<evidence type="ECO:0000259" key="2">
    <source>
        <dbReference type="Pfam" id="PF23189"/>
    </source>
</evidence>
<dbReference type="CDD" id="cd15488">
    <property type="entry name" value="Tm-1-like"/>
    <property type="match status" value="1"/>
</dbReference>
<dbReference type="PANTHER" id="PTHR31862">
    <property type="entry name" value="UPF0261 DOMAIN PROTEIN (AFU_ORTHOLOGUE AFUA_1G10120)"/>
    <property type="match status" value="1"/>
</dbReference>
<organism evidence="3 4">
    <name type="scientific">Streptomyces triticagri</name>
    <dbReference type="NCBI Taxonomy" id="2293568"/>
    <lineage>
        <taxon>Bacteria</taxon>
        <taxon>Bacillati</taxon>
        <taxon>Actinomycetota</taxon>
        <taxon>Actinomycetes</taxon>
        <taxon>Kitasatosporales</taxon>
        <taxon>Streptomycetaceae</taxon>
        <taxon>Streptomyces</taxon>
    </lineage>
</organism>
<accession>A0A372M3R3</accession>
<dbReference type="InterPro" id="IPR056778">
    <property type="entry name" value="UPF0261_C"/>
</dbReference>
<dbReference type="Pfam" id="PF23189">
    <property type="entry name" value="UPF0261_C"/>
    <property type="match status" value="1"/>
</dbReference>
<reference evidence="3 4" key="1">
    <citation type="submission" date="2018-08" db="EMBL/GenBank/DDBJ databases">
        <title>Isolation, diversity and antifungal activity of Actinobacteria from wheat.</title>
        <authorList>
            <person name="Han C."/>
        </authorList>
    </citation>
    <scope>NUCLEOTIDE SEQUENCE [LARGE SCALE GENOMIC DNA]</scope>
    <source>
        <strain evidence="3 4">NEAU-YY421</strain>
    </source>
</reference>
<dbReference type="InterPro" id="IPR044122">
    <property type="entry name" value="UPF0261_N"/>
</dbReference>
<dbReference type="InterPro" id="IPR051353">
    <property type="entry name" value="Tobamovirus_resist_UPF0261"/>
</dbReference>
<dbReference type="AlphaFoldDB" id="A0A372M3R3"/>
<comment type="caution">
    <text evidence="3">The sequence shown here is derived from an EMBL/GenBank/DDBJ whole genome shotgun (WGS) entry which is preliminary data.</text>
</comment>
<evidence type="ECO:0000259" key="1">
    <source>
        <dbReference type="Pfam" id="PF06792"/>
    </source>
</evidence>
<dbReference type="PANTHER" id="PTHR31862:SF1">
    <property type="entry name" value="UPF0261 DOMAIN PROTEIN (AFU_ORTHOLOGUE AFUA_1G10120)"/>
    <property type="match status" value="1"/>
</dbReference>
<dbReference type="InterPro" id="IPR008322">
    <property type="entry name" value="UPF0261"/>
</dbReference>
<dbReference type="NCBIfam" id="NF002674">
    <property type="entry name" value="PRK02399.1-2"/>
    <property type="match status" value="1"/>
</dbReference>
<dbReference type="PIRSF" id="PIRSF033271">
    <property type="entry name" value="UCP033271"/>
    <property type="match status" value="1"/>
</dbReference>
<dbReference type="Gene3D" id="3.40.50.12020">
    <property type="entry name" value="Uncharacterised protein family UPF0261, NN domain"/>
    <property type="match status" value="1"/>
</dbReference>
<protein>
    <submittedName>
        <fullName evidence="3">UPF0261 family protein</fullName>
    </submittedName>
</protein>
<dbReference type="RefSeq" id="WP_128557139.1">
    <property type="nucleotide sequence ID" value="NZ_QUAK01000099.1"/>
</dbReference>
<dbReference type="OrthoDB" id="9776369at2"/>
<sequence>MTTVVLLGTLDTKGEECAWLRARLTAHGVDVLLVDTGVAGRPRTEADIARAVVAAAAGDDLERLRAEADRGAAVTVMGTGAAAVVTQLYEEGRLDGVLAVGGSGGASIAGRAVRDLPVGVPKLIVSSMAGGDVSPYVGGSDVAMLHSVVDIAGVNRLSAPVFANAAAGIAGMAKDFAARGRTVGGTVPQGTSPHEGRPLIAASMAGVTTPGVDAARARLDALGYEVLVFHTSGAGGRALESLAERGLFAGVLDLTPCELADDLVGGVLTAGPDRLEAAGLAGIPQVVSVGALDMVKFGPLATLPDRFRDRHVRVHNPSVTVIRTTPEEVGELGRRIGGKLRAALGPAALCLPLLGMSTLGAPADGPAPAGPYHDPETDAVLFAALRDTLRGSAVEIHELPTHINDPAFGRAAADHLHRLIVDRSGTRLTNAGSGA</sequence>
<gene>
    <name evidence="3" type="ORF">DY218_18365</name>
</gene>
<dbReference type="Pfam" id="PF06792">
    <property type="entry name" value="UPF0261"/>
    <property type="match status" value="1"/>
</dbReference>
<dbReference type="Proteomes" id="UP000263094">
    <property type="component" value="Unassembled WGS sequence"/>
</dbReference>
<dbReference type="Gene3D" id="3.40.50.12030">
    <property type="entry name" value="Uncharacterised protein family UPF0261, NC domain"/>
    <property type="match status" value="1"/>
</dbReference>
<dbReference type="EMBL" id="QUAK01000099">
    <property type="protein sequence ID" value="RFU85260.1"/>
    <property type="molecule type" value="Genomic_DNA"/>
</dbReference>